<keyword evidence="2" id="KW-1185">Reference proteome</keyword>
<dbReference type="Proteomes" id="UP000077734">
    <property type="component" value="Unassembled WGS sequence"/>
</dbReference>
<name>A0A291IG40_9GAMM</name>
<protein>
    <submittedName>
        <fullName evidence="1">Uncharacterized protein</fullName>
    </submittedName>
</protein>
<dbReference type="AlphaFoldDB" id="A0A291IG40"/>
<reference evidence="1 2" key="1">
    <citation type="submission" date="2016-03" db="EMBL/GenBank/DDBJ databases">
        <authorList>
            <person name="Heylen K."/>
            <person name="De Vos P."/>
            <person name="Vekeman B."/>
        </authorList>
    </citation>
    <scope>NUCLEOTIDE SEQUENCE [LARGE SCALE GENOMIC DNA]</scope>
    <source>
        <strain evidence="1 2">R-49807</strain>
    </source>
</reference>
<gene>
    <name evidence="1" type="ORF">A1356_15535</name>
</gene>
<sequence>MDKSLDLALRINGNQAAAEMRKFANSAVKGLGDMRKEVNRLWQDFNGFSTATKLFAAAGGLETVRRTLLTNLNFERDLLEMKQNAGMTIK</sequence>
<dbReference type="RefSeq" id="WP_064028269.1">
    <property type="nucleotide sequence ID" value="NZ_CP023669.1"/>
</dbReference>
<dbReference type="KEGG" id="mko:MKLM6_0845"/>
<dbReference type="EMBL" id="LUUL01000088">
    <property type="protein sequence ID" value="OAI24570.1"/>
    <property type="molecule type" value="Genomic_DNA"/>
</dbReference>
<organism evidence="1 2">
    <name type="scientific">Methylomonas koyamae</name>
    <dbReference type="NCBI Taxonomy" id="702114"/>
    <lineage>
        <taxon>Bacteria</taxon>
        <taxon>Pseudomonadati</taxon>
        <taxon>Pseudomonadota</taxon>
        <taxon>Gammaproteobacteria</taxon>
        <taxon>Methylococcales</taxon>
        <taxon>Methylococcaceae</taxon>
        <taxon>Methylomonas</taxon>
    </lineage>
</organism>
<accession>A0A291IG40</accession>
<evidence type="ECO:0000313" key="2">
    <source>
        <dbReference type="Proteomes" id="UP000077734"/>
    </source>
</evidence>
<proteinExistence type="predicted"/>
<evidence type="ECO:0000313" key="1">
    <source>
        <dbReference type="EMBL" id="OAI24570.1"/>
    </source>
</evidence>
<comment type="caution">
    <text evidence="1">The sequence shown here is derived from an EMBL/GenBank/DDBJ whole genome shotgun (WGS) entry which is preliminary data.</text>
</comment>